<organism evidence="1 2">
    <name type="scientific">Niallia endozanthoxylica</name>
    <dbReference type="NCBI Taxonomy" id="2036016"/>
    <lineage>
        <taxon>Bacteria</taxon>
        <taxon>Bacillati</taxon>
        <taxon>Bacillota</taxon>
        <taxon>Bacilli</taxon>
        <taxon>Bacillales</taxon>
        <taxon>Bacillaceae</taxon>
        <taxon>Niallia</taxon>
    </lineage>
</organism>
<evidence type="ECO:0000313" key="2">
    <source>
        <dbReference type="Proteomes" id="UP000326671"/>
    </source>
</evidence>
<proteinExistence type="predicted"/>
<dbReference type="RefSeq" id="WP_150442606.1">
    <property type="nucleotide sequence ID" value="NZ_VYKL01000048.1"/>
</dbReference>
<evidence type="ECO:0000313" key="1">
    <source>
        <dbReference type="EMBL" id="KAA9013802.1"/>
    </source>
</evidence>
<comment type="caution">
    <text evidence="1">The sequence shown here is derived from an EMBL/GenBank/DDBJ whole genome shotgun (WGS) entry which is preliminary data.</text>
</comment>
<name>A0A5J5H280_9BACI</name>
<dbReference type="Proteomes" id="UP000326671">
    <property type="component" value="Unassembled WGS sequence"/>
</dbReference>
<protein>
    <submittedName>
        <fullName evidence="1">Uncharacterized protein</fullName>
    </submittedName>
</protein>
<reference evidence="1 2" key="1">
    <citation type="submission" date="2019-09" db="EMBL/GenBank/DDBJ databases">
        <title>Whole genome sequences of isolates from the Mars Exploration Rovers.</title>
        <authorList>
            <person name="Seuylemezian A."/>
            <person name="Vaishampayan P."/>
        </authorList>
    </citation>
    <scope>NUCLEOTIDE SEQUENCE [LARGE SCALE GENOMIC DNA]</scope>
    <source>
        <strain evidence="1 2">MER_TA_151</strain>
    </source>
</reference>
<gene>
    <name evidence="1" type="ORF">F4V44_24360</name>
</gene>
<dbReference type="AlphaFoldDB" id="A0A5J5H280"/>
<keyword evidence="2" id="KW-1185">Reference proteome</keyword>
<dbReference type="EMBL" id="VYKL01000048">
    <property type="protein sequence ID" value="KAA9013802.1"/>
    <property type="molecule type" value="Genomic_DNA"/>
</dbReference>
<sequence>MYPYQYFPNYQFVDQRLTPVGCVGKFTLITLNTGQTFGIVVDSADPLGFTTGRVPPTMAPTSFPSSSIASSICV</sequence>
<accession>A0A5J5H280</accession>